<name>A0A098LK39_9BACT</name>
<comment type="caution">
    <text evidence="1">The sequence shown here is derived from an EMBL/GenBank/DDBJ whole genome shotgun (WGS) entry which is preliminary data.</text>
</comment>
<dbReference type="EMBL" id="BBLT01000012">
    <property type="protein sequence ID" value="GAL87346.1"/>
    <property type="molecule type" value="Genomic_DNA"/>
</dbReference>
<dbReference type="Proteomes" id="UP000030185">
    <property type="component" value="Unassembled WGS sequence"/>
</dbReference>
<gene>
    <name evidence="1" type="ORF">MYP_4575</name>
</gene>
<dbReference type="AlphaFoldDB" id="A0A098LK39"/>
<evidence type="ECO:0000313" key="2">
    <source>
        <dbReference type="Proteomes" id="UP000030185"/>
    </source>
</evidence>
<protein>
    <submittedName>
        <fullName evidence="1">Uncharacterized protein</fullName>
    </submittedName>
</protein>
<proteinExistence type="predicted"/>
<organism evidence="1 2">
    <name type="scientific">Sporocytophaga myxococcoides</name>
    <dbReference type="NCBI Taxonomy" id="153721"/>
    <lineage>
        <taxon>Bacteria</taxon>
        <taxon>Pseudomonadati</taxon>
        <taxon>Bacteroidota</taxon>
        <taxon>Cytophagia</taxon>
        <taxon>Cytophagales</taxon>
        <taxon>Cytophagaceae</taxon>
        <taxon>Sporocytophaga</taxon>
    </lineage>
</organism>
<keyword evidence="2" id="KW-1185">Reference proteome</keyword>
<accession>A0A098LK39</accession>
<dbReference type="STRING" id="153721.MYP_4575"/>
<reference evidence="1 2" key="1">
    <citation type="submission" date="2014-09" db="EMBL/GenBank/DDBJ databases">
        <title>Sporocytophaga myxococcoides PG-01 genome sequencing.</title>
        <authorList>
            <person name="Liu L."/>
            <person name="Gao P.J."/>
            <person name="Chen G.J."/>
            <person name="Wang L.S."/>
        </authorList>
    </citation>
    <scope>NUCLEOTIDE SEQUENCE [LARGE SCALE GENOMIC DNA]</scope>
    <source>
        <strain evidence="1 2">PG-01</strain>
    </source>
</reference>
<evidence type="ECO:0000313" key="1">
    <source>
        <dbReference type="EMBL" id="GAL87346.1"/>
    </source>
</evidence>
<sequence length="70" mass="8406">MLFINLLQKGKTNYNDQHNQQNTLPFLLIIQECYPFKIKRKYHSEKEKRNCVQVYLEIKDIEIGKIGKHA</sequence>